<protein>
    <submittedName>
        <fullName evidence="2">Uncharacterized protein</fullName>
    </submittedName>
</protein>
<dbReference type="AlphaFoldDB" id="A0A444UR44"/>
<dbReference type="EMBL" id="SCEB01016122">
    <property type="protein sequence ID" value="RXM90644.1"/>
    <property type="molecule type" value="Genomic_DNA"/>
</dbReference>
<feature type="compositionally biased region" description="Basic residues" evidence="1">
    <location>
        <begin position="113"/>
        <end position="122"/>
    </location>
</feature>
<feature type="region of interest" description="Disordered" evidence="1">
    <location>
        <begin position="1"/>
        <end position="86"/>
    </location>
</feature>
<accession>A0A444UR44</accession>
<evidence type="ECO:0000256" key="1">
    <source>
        <dbReference type="SAM" id="MobiDB-lite"/>
    </source>
</evidence>
<feature type="region of interest" description="Disordered" evidence="1">
    <location>
        <begin position="101"/>
        <end position="124"/>
    </location>
</feature>
<sequence>MEKENVNAENDGEVAGTSVGVEVNRTEGKTGEQEIKNTSSDGNEKQQIESSTVNNTNSTREAETGKVREDNQGAGENKTECLGENVSERVSEMSNLAMEMSENVNDNGGFKTPGKRKKNSKRKNIEVVEIRENKQPPKKEGQVLECCGCQFNT</sequence>
<evidence type="ECO:0000313" key="2">
    <source>
        <dbReference type="EMBL" id="RXM90644.1"/>
    </source>
</evidence>
<feature type="compositionally biased region" description="Basic and acidic residues" evidence="1">
    <location>
        <begin position="60"/>
        <end position="86"/>
    </location>
</feature>
<comment type="caution">
    <text evidence="2">The sequence shown here is derived from an EMBL/GenBank/DDBJ whole genome shotgun (WGS) entry which is preliminary data.</text>
</comment>
<name>A0A444UR44_ACIRT</name>
<dbReference type="Proteomes" id="UP000289886">
    <property type="component" value="Unassembled WGS sequence"/>
</dbReference>
<evidence type="ECO:0000313" key="3">
    <source>
        <dbReference type="Proteomes" id="UP000289886"/>
    </source>
</evidence>
<reference evidence="2 3" key="1">
    <citation type="submission" date="2019-01" db="EMBL/GenBank/DDBJ databases">
        <title>Draft Genome and Complete Hox-Cluster Characterization of the Sterlet Sturgeon (Acipenser ruthenus).</title>
        <authorList>
            <person name="Wei Q."/>
        </authorList>
    </citation>
    <scope>NUCLEOTIDE SEQUENCE [LARGE SCALE GENOMIC DNA]</scope>
    <source>
        <strain evidence="2">WHYD16114868_AA</strain>
        <tissue evidence="2">Blood</tissue>
    </source>
</reference>
<feature type="compositionally biased region" description="Polar residues" evidence="1">
    <location>
        <begin position="48"/>
        <end position="59"/>
    </location>
</feature>
<organism evidence="2 3">
    <name type="scientific">Acipenser ruthenus</name>
    <name type="common">Sterlet sturgeon</name>
    <dbReference type="NCBI Taxonomy" id="7906"/>
    <lineage>
        <taxon>Eukaryota</taxon>
        <taxon>Metazoa</taxon>
        <taxon>Chordata</taxon>
        <taxon>Craniata</taxon>
        <taxon>Vertebrata</taxon>
        <taxon>Euteleostomi</taxon>
        <taxon>Actinopterygii</taxon>
        <taxon>Chondrostei</taxon>
        <taxon>Acipenseriformes</taxon>
        <taxon>Acipenseridae</taxon>
        <taxon>Acipenser</taxon>
    </lineage>
</organism>
<feature type="compositionally biased region" description="Basic and acidic residues" evidence="1">
    <location>
        <begin position="24"/>
        <end position="35"/>
    </location>
</feature>
<keyword evidence="3" id="KW-1185">Reference proteome</keyword>
<proteinExistence type="predicted"/>
<gene>
    <name evidence="2" type="ORF">EOD39_21992</name>
</gene>